<dbReference type="PANTHER" id="PTHR43320">
    <property type="entry name" value="SUGAR KINASE"/>
    <property type="match status" value="1"/>
</dbReference>
<dbReference type="CDD" id="cd01166">
    <property type="entry name" value="KdgK"/>
    <property type="match status" value="1"/>
</dbReference>
<dbReference type="RefSeq" id="WP_311483692.1">
    <property type="nucleotide sequence ID" value="NZ_JAVRHP010000017.1"/>
</dbReference>
<comment type="caution">
    <text evidence="5">The sequence shown here is derived from an EMBL/GenBank/DDBJ whole genome shotgun (WGS) entry which is preliminary data.</text>
</comment>
<keyword evidence="3 5" id="KW-0418">Kinase</keyword>
<evidence type="ECO:0000259" key="4">
    <source>
        <dbReference type="Pfam" id="PF00294"/>
    </source>
</evidence>
<dbReference type="InterPro" id="IPR052700">
    <property type="entry name" value="Carb_kinase_PfkB-like"/>
</dbReference>
<evidence type="ECO:0000313" key="6">
    <source>
        <dbReference type="Proteomes" id="UP001248819"/>
    </source>
</evidence>
<evidence type="ECO:0000256" key="1">
    <source>
        <dbReference type="ARBA" id="ARBA00010688"/>
    </source>
</evidence>
<evidence type="ECO:0000256" key="3">
    <source>
        <dbReference type="ARBA" id="ARBA00022777"/>
    </source>
</evidence>
<keyword evidence="6" id="KW-1185">Reference proteome</keyword>
<dbReference type="InterPro" id="IPR029056">
    <property type="entry name" value="Ribokinase-like"/>
</dbReference>
<name>A0ABU3CT95_9FLAO</name>
<protein>
    <submittedName>
        <fullName evidence="5">Sugar kinase</fullName>
    </submittedName>
</protein>
<sequence length="341" mass="37462">MQQQEKAKGKVITFGEVLMRLSPSENRKLQQSNTMDFFFGGTEMNVAASLAYFGIETQQVTNVSNDLVGDAAIAAMRQFGIDISAVNKVEHPLGLYFLEVGSSMRSGKIAYNRLHGAFANIKPEQVDWESVLENGNYLHWTGISPAISEGAYQTLKEGLELANKKGMTITADPAYRSNLWKYGKNGHEVLKELTGLSTIFIGGVNEINEILGTDFSFEKEGFIAAAKRLMEECPNIERVFDKVRTGVSASWQKIYGRAWTGTQYLTTEELEITTVVDRIGTGDAYAAGLIYGLQNFDDQKALSFANAACALKHTILGDANLVSPEEVLEVMEGSTGGRIKR</sequence>
<gene>
    <name evidence="5" type="ORF">RM529_05210</name>
</gene>
<dbReference type="Pfam" id="PF00294">
    <property type="entry name" value="PfkB"/>
    <property type="match status" value="1"/>
</dbReference>
<reference evidence="5 6" key="1">
    <citation type="submission" date="2023-09" db="EMBL/GenBank/DDBJ databases">
        <authorList>
            <person name="Rey-Velasco X."/>
        </authorList>
    </citation>
    <scope>NUCLEOTIDE SEQUENCE [LARGE SCALE GENOMIC DNA]</scope>
    <source>
        <strain evidence="5 6">F297</strain>
    </source>
</reference>
<keyword evidence="2" id="KW-0808">Transferase</keyword>
<dbReference type="EMBL" id="JAVRHP010000017">
    <property type="protein sequence ID" value="MDT0649531.1"/>
    <property type="molecule type" value="Genomic_DNA"/>
</dbReference>
<organism evidence="5 6">
    <name type="scientific">Autumnicola edwardsiae</name>
    <dbReference type="NCBI Taxonomy" id="3075594"/>
    <lineage>
        <taxon>Bacteria</taxon>
        <taxon>Pseudomonadati</taxon>
        <taxon>Bacteroidota</taxon>
        <taxon>Flavobacteriia</taxon>
        <taxon>Flavobacteriales</taxon>
        <taxon>Flavobacteriaceae</taxon>
        <taxon>Autumnicola</taxon>
    </lineage>
</organism>
<dbReference type="PANTHER" id="PTHR43320:SF2">
    <property type="entry name" value="2-DEHYDRO-3-DEOXYGLUCONOKINASE_2-DEHYDRO-3-DEOXYGALACTONOKINASE"/>
    <property type="match status" value="1"/>
</dbReference>
<dbReference type="InterPro" id="IPR011611">
    <property type="entry name" value="PfkB_dom"/>
</dbReference>
<dbReference type="Proteomes" id="UP001248819">
    <property type="component" value="Unassembled WGS sequence"/>
</dbReference>
<proteinExistence type="inferred from homology"/>
<feature type="domain" description="Carbohydrate kinase PfkB" evidence="4">
    <location>
        <begin position="10"/>
        <end position="314"/>
    </location>
</feature>
<dbReference type="SUPFAM" id="SSF53613">
    <property type="entry name" value="Ribokinase-like"/>
    <property type="match status" value="1"/>
</dbReference>
<accession>A0ABU3CT95</accession>
<evidence type="ECO:0000313" key="5">
    <source>
        <dbReference type="EMBL" id="MDT0649531.1"/>
    </source>
</evidence>
<dbReference type="Gene3D" id="3.40.1190.20">
    <property type="match status" value="1"/>
</dbReference>
<comment type="similarity">
    <text evidence="1">Belongs to the carbohydrate kinase PfkB family.</text>
</comment>
<evidence type="ECO:0000256" key="2">
    <source>
        <dbReference type="ARBA" id="ARBA00022679"/>
    </source>
</evidence>
<dbReference type="GO" id="GO:0016301">
    <property type="term" value="F:kinase activity"/>
    <property type="evidence" value="ECO:0007669"/>
    <property type="project" value="UniProtKB-KW"/>
</dbReference>